<dbReference type="Pfam" id="PF00903">
    <property type="entry name" value="Glyoxalase"/>
    <property type="match status" value="1"/>
</dbReference>
<protein>
    <submittedName>
        <fullName evidence="3">Putative enzyme related to lactoylglutathione lyase</fullName>
    </submittedName>
</protein>
<accession>A0A7W8QI67</accession>
<dbReference type="InterPro" id="IPR004360">
    <property type="entry name" value="Glyas_Fos-R_dOase_dom"/>
</dbReference>
<evidence type="ECO:0000259" key="2">
    <source>
        <dbReference type="PROSITE" id="PS51819"/>
    </source>
</evidence>
<evidence type="ECO:0000313" key="4">
    <source>
        <dbReference type="Proteomes" id="UP000572635"/>
    </source>
</evidence>
<dbReference type="InterPro" id="IPR037523">
    <property type="entry name" value="VOC_core"/>
</dbReference>
<dbReference type="AlphaFoldDB" id="A0A7W8QI67"/>
<dbReference type="SUPFAM" id="SSF54593">
    <property type="entry name" value="Glyoxalase/Bleomycin resistance protein/Dihydroxybiphenyl dioxygenase"/>
    <property type="match status" value="1"/>
</dbReference>
<dbReference type="GO" id="GO:0016829">
    <property type="term" value="F:lyase activity"/>
    <property type="evidence" value="ECO:0007669"/>
    <property type="project" value="UniProtKB-KW"/>
</dbReference>
<evidence type="ECO:0000313" key="3">
    <source>
        <dbReference type="EMBL" id="MBB5430831.1"/>
    </source>
</evidence>
<dbReference type="PROSITE" id="PS51819">
    <property type="entry name" value="VOC"/>
    <property type="match status" value="1"/>
</dbReference>
<name>A0A7W8QI67_9ACTN</name>
<dbReference type="Proteomes" id="UP000572635">
    <property type="component" value="Unassembled WGS sequence"/>
</dbReference>
<proteinExistence type="predicted"/>
<organism evidence="3 4">
    <name type="scientific">Nocardiopsis composta</name>
    <dbReference type="NCBI Taxonomy" id="157465"/>
    <lineage>
        <taxon>Bacteria</taxon>
        <taxon>Bacillati</taxon>
        <taxon>Actinomycetota</taxon>
        <taxon>Actinomycetes</taxon>
        <taxon>Streptosporangiales</taxon>
        <taxon>Nocardiopsidaceae</taxon>
        <taxon>Nocardiopsis</taxon>
    </lineage>
</organism>
<gene>
    <name evidence="3" type="ORF">HDA36_000915</name>
</gene>
<dbReference type="Gene3D" id="3.10.180.10">
    <property type="entry name" value="2,3-Dihydroxybiphenyl 1,2-Dioxygenase, domain 1"/>
    <property type="match status" value="1"/>
</dbReference>
<reference evidence="3 4" key="1">
    <citation type="submission" date="2020-08" db="EMBL/GenBank/DDBJ databases">
        <title>Sequencing the genomes of 1000 actinobacteria strains.</title>
        <authorList>
            <person name="Klenk H.-P."/>
        </authorList>
    </citation>
    <scope>NUCLEOTIDE SEQUENCE [LARGE SCALE GENOMIC DNA]</scope>
    <source>
        <strain evidence="3 4">DSM 44551</strain>
    </source>
</reference>
<dbReference type="EMBL" id="JACHDB010000001">
    <property type="protein sequence ID" value="MBB5430831.1"/>
    <property type="molecule type" value="Genomic_DNA"/>
</dbReference>
<feature type="region of interest" description="Disordered" evidence="1">
    <location>
        <begin position="93"/>
        <end position="112"/>
    </location>
</feature>
<dbReference type="RefSeq" id="WP_184389000.1">
    <property type="nucleotide sequence ID" value="NZ_BAAAJD010000049.1"/>
</dbReference>
<dbReference type="PANTHER" id="PTHR36437:SF2">
    <property type="entry name" value="GLYOXALASE_BLEOMYCIN RESISTANCE PROTEIN_DIOXYGENASE"/>
    <property type="match status" value="1"/>
</dbReference>
<comment type="caution">
    <text evidence="3">The sequence shown here is derived from an EMBL/GenBank/DDBJ whole genome shotgun (WGS) entry which is preliminary data.</text>
</comment>
<keyword evidence="3" id="KW-0456">Lyase</keyword>
<feature type="domain" description="VOC" evidence="2">
    <location>
        <begin position="2"/>
        <end position="119"/>
    </location>
</feature>
<evidence type="ECO:0000256" key="1">
    <source>
        <dbReference type="SAM" id="MobiDB-lite"/>
    </source>
</evidence>
<dbReference type="InterPro" id="IPR029068">
    <property type="entry name" value="Glyas_Bleomycin-R_OHBP_Dase"/>
</dbReference>
<keyword evidence="4" id="KW-1185">Reference proteome</keyword>
<dbReference type="PANTHER" id="PTHR36437">
    <property type="entry name" value="GLYOXALASE/BLEOMYCIN RESISTANCE PROTEIN/DIOXYGENASE"/>
    <property type="match status" value="1"/>
</dbReference>
<sequence length="124" mass="12936">MAITHARLIALPVVDQDRAKDFYVGVLGFAVLADHTMGRVRWLHVAPPGAGTGFVLTVLEQGFAPSGTRGITLESDDLDADCARLAAAGVEVEGPDEHPWGREAAFSDPDGNAFVLAEPPTGGA</sequence>